<sequence length="311" mass="33395">MRILITGGAGFIGSNLVRYLLARDSSFDIRVIDDLSTGRMTNLAGLSVDVRIASIADAEAMRSAVEGVDAVVHLGALGSVLRSIDDPFASHVANLTGTLSVLEAARSVGAYVVSASSSSVYGANLKLPKSEFDWTRPMSPYAVTKLGAEGYTLAYQFAYGMETLAFRFFNVYGPLQPADHAYAAVIPRFVDAALNGRPLLVHGDGLQSRDFTYVDSVCAALYSACVGRVVAQDPINLAFGTNTNLLELIGVIESELGFPVKVRRVASRAGDVRASQSDGLRIREYFTELSPVPLSEGVARTVSWFKDQRAR</sequence>
<evidence type="ECO:0000256" key="1">
    <source>
        <dbReference type="ARBA" id="ARBA00007637"/>
    </source>
</evidence>
<comment type="caution">
    <text evidence="3">The sequence shown here is derived from an EMBL/GenBank/DDBJ whole genome shotgun (WGS) entry which is preliminary data.</text>
</comment>
<dbReference type="PANTHER" id="PTHR43000">
    <property type="entry name" value="DTDP-D-GLUCOSE 4,6-DEHYDRATASE-RELATED"/>
    <property type="match status" value="1"/>
</dbReference>
<dbReference type="Gene3D" id="3.40.50.720">
    <property type="entry name" value="NAD(P)-binding Rossmann-like Domain"/>
    <property type="match status" value="1"/>
</dbReference>
<feature type="domain" description="NAD-dependent epimerase/dehydratase" evidence="2">
    <location>
        <begin position="3"/>
        <end position="224"/>
    </location>
</feature>
<gene>
    <name evidence="3" type="ORF">ACFQB0_00875</name>
</gene>
<dbReference type="EMBL" id="JBHSTP010000001">
    <property type="protein sequence ID" value="MFC6354666.1"/>
    <property type="molecule type" value="Genomic_DNA"/>
</dbReference>
<evidence type="ECO:0000313" key="4">
    <source>
        <dbReference type="Proteomes" id="UP001596306"/>
    </source>
</evidence>
<dbReference type="InterPro" id="IPR001509">
    <property type="entry name" value="Epimerase_deHydtase"/>
</dbReference>
<dbReference type="RefSeq" id="WP_386726376.1">
    <property type="nucleotide sequence ID" value="NZ_JBHSTP010000001.1"/>
</dbReference>
<name>A0ABW1V9F4_9MICO</name>
<dbReference type="SUPFAM" id="SSF51735">
    <property type="entry name" value="NAD(P)-binding Rossmann-fold domains"/>
    <property type="match status" value="1"/>
</dbReference>
<protein>
    <submittedName>
        <fullName evidence="3">NAD-dependent epimerase/dehydratase family protein</fullName>
    </submittedName>
</protein>
<dbReference type="Gene3D" id="3.90.25.10">
    <property type="entry name" value="UDP-galactose 4-epimerase, domain 1"/>
    <property type="match status" value="1"/>
</dbReference>
<dbReference type="Pfam" id="PF01370">
    <property type="entry name" value="Epimerase"/>
    <property type="match status" value="1"/>
</dbReference>
<reference evidence="4" key="1">
    <citation type="journal article" date="2019" name="Int. J. Syst. Evol. Microbiol.">
        <title>The Global Catalogue of Microorganisms (GCM) 10K type strain sequencing project: providing services to taxonomists for standard genome sequencing and annotation.</title>
        <authorList>
            <consortium name="The Broad Institute Genomics Platform"/>
            <consortium name="The Broad Institute Genome Sequencing Center for Infectious Disease"/>
            <person name="Wu L."/>
            <person name="Ma J."/>
        </authorList>
    </citation>
    <scope>NUCLEOTIDE SEQUENCE [LARGE SCALE GENOMIC DNA]</scope>
    <source>
        <strain evidence="4">CCUG 43304</strain>
    </source>
</reference>
<accession>A0ABW1V9F4</accession>
<comment type="similarity">
    <text evidence="1">Belongs to the NAD(P)-dependent epimerase/dehydratase family.</text>
</comment>
<organism evidence="3 4">
    <name type="scientific">Luethyella okanaganae</name>
    <dbReference type="NCBI Taxonomy" id="69372"/>
    <lineage>
        <taxon>Bacteria</taxon>
        <taxon>Bacillati</taxon>
        <taxon>Actinomycetota</taxon>
        <taxon>Actinomycetes</taxon>
        <taxon>Micrococcales</taxon>
        <taxon>Microbacteriaceae</taxon>
        <taxon>Luethyella</taxon>
    </lineage>
</organism>
<evidence type="ECO:0000259" key="2">
    <source>
        <dbReference type="Pfam" id="PF01370"/>
    </source>
</evidence>
<keyword evidence="4" id="KW-1185">Reference proteome</keyword>
<evidence type="ECO:0000313" key="3">
    <source>
        <dbReference type="EMBL" id="MFC6354666.1"/>
    </source>
</evidence>
<dbReference type="Proteomes" id="UP001596306">
    <property type="component" value="Unassembled WGS sequence"/>
</dbReference>
<proteinExistence type="inferred from homology"/>
<dbReference type="InterPro" id="IPR036291">
    <property type="entry name" value="NAD(P)-bd_dom_sf"/>
</dbReference>